<organism evidence="3 4">
    <name type="scientific">Pelobates cultripes</name>
    <name type="common">Western spadefoot toad</name>
    <dbReference type="NCBI Taxonomy" id="61616"/>
    <lineage>
        <taxon>Eukaryota</taxon>
        <taxon>Metazoa</taxon>
        <taxon>Chordata</taxon>
        <taxon>Craniata</taxon>
        <taxon>Vertebrata</taxon>
        <taxon>Euteleostomi</taxon>
        <taxon>Amphibia</taxon>
        <taxon>Batrachia</taxon>
        <taxon>Anura</taxon>
        <taxon>Pelobatoidea</taxon>
        <taxon>Pelobatidae</taxon>
        <taxon>Pelobates</taxon>
    </lineage>
</organism>
<evidence type="ECO:0000313" key="4">
    <source>
        <dbReference type="Proteomes" id="UP001295444"/>
    </source>
</evidence>
<gene>
    <name evidence="3" type="ORF">PECUL_23A004996</name>
</gene>
<feature type="region of interest" description="Disordered" evidence="1">
    <location>
        <begin position="26"/>
        <end position="55"/>
    </location>
</feature>
<feature type="signal peptide" evidence="2">
    <location>
        <begin position="1"/>
        <end position="19"/>
    </location>
</feature>
<feature type="compositionally biased region" description="Basic residues" evidence="1">
    <location>
        <begin position="27"/>
        <end position="43"/>
    </location>
</feature>
<evidence type="ECO:0000313" key="3">
    <source>
        <dbReference type="EMBL" id="CAH2274653.1"/>
    </source>
</evidence>
<evidence type="ECO:0000256" key="2">
    <source>
        <dbReference type="SAM" id="SignalP"/>
    </source>
</evidence>
<feature type="chain" id="PRO_5042167067" description="Secreted protein" evidence="2">
    <location>
        <begin position="20"/>
        <end position="87"/>
    </location>
</feature>
<dbReference type="AlphaFoldDB" id="A0AAD1RM96"/>
<reference evidence="3" key="1">
    <citation type="submission" date="2022-03" db="EMBL/GenBank/DDBJ databases">
        <authorList>
            <person name="Alioto T."/>
            <person name="Alioto T."/>
            <person name="Gomez Garrido J."/>
        </authorList>
    </citation>
    <scope>NUCLEOTIDE SEQUENCE</scope>
</reference>
<feature type="non-terminal residue" evidence="3">
    <location>
        <position position="87"/>
    </location>
</feature>
<keyword evidence="2" id="KW-0732">Signal</keyword>
<name>A0AAD1RM96_PELCU</name>
<sequence length="87" mass="10017">MALRYRRGYILLLCLLVLRDDFFRERHTTRRNTRRGGYNKKHSGEKTGPTAPIETQSLIHNISGRPLTPMEEGTLNKGLSFIPTPHI</sequence>
<evidence type="ECO:0008006" key="5">
    <source>
        <dbReference type="Google" id="ProtNLM"/>
    </source>
</evidence>
<dbReference type="EMBL" id="OW240914">
    <property type="protein sequence ID" value="CAH2274653.1"/>
    <property type="molecule type" value="Genomic_DNA"/>
</dbReference>
<keyword evidence="4" id="KW-1185">Reference proteome</keyword>
<accession>A0AAD1RM96</accession>
<protein>
    <recommendedName>
        <fullName evidence="5">Secreted protein</fullName>
    </recommendedName>
</protein>
<dbReference type="Proteomes" id="UP001295444">
    <property type="component" value="Chromosome 03"/>
</dbReference>
<evidence type="ECO:0000256" key="1">
    <source>
        <dbReference type="SAM" id="MobiDB-lite"/>
    </source>
</evidence>
<proteinExistence type="predicted"/>